<keyword evidence="5" id="KW-0411">Iron-sulfur</keyword>
<reference evidence="7" key="1">
    <citation type="submission" date="2020-07" db="EMBL/GenBank/DDBJ databases">
        <title>Methanobacterium. sp. MethCan genome.</title>
        <authorList>
            <person name="Postec A."/>
            <person name="Quemeneur M."/>
        </authorList>
    </citation>
    <scope>NUCLEOTIDE SEQUENCE</scope>
    <source>
        <strain evidence="7">MethCAN</strain>
    </source>
</reference>
<dbReference type="GO" id="GO:0051539">
    <property type="term" value="F:4 iron, 4 sulfur cluster binding"/>
    <property type="evidence" value="ECO:0007669"/>
    <property type="project" value="UniProtKB-KW"/>
</dbReference>
<dbReference type="PRINTS" id="PR00352">
    <property type="entry name" value="3FE4SFRDOXIN"/>
</dbReference>
<dbReference type="InterPro" id="IPR017900">
    <property type="entry name" value="4Fe4S_Fe_S_CS"/>
</dbReference>
<dbReference type="InterPro" id="IPR001080">
    <property type="entry name" value="3Fe4S_ferredoxin"/>
</dbReference>
<dbReference type="InterPro" id="IPR050572">
    <property type="entry name" value="Fe-S_Ferredoxin"/>
</dbReference>
<feature type="domain" description="4Fe-4S ferredoxin-type" evidence="6">
    <location>
        <begin position="138"/>
        <end position="166"/>
    </location>
</feature>
<dbReference type="PANTHER" id="PTHR43687:SF1">
    <property type="entry name" value="FERREDOXIN III"/>
    <property type="match status" value="1"/>
</dbReference>
<evidence type="ECO:0000313" key="8">
    <source>
        <dbReference type="Proteomes" id="UP000681041"/>
    </source>
</evidence>
<feature type="domain" description="4Fe-4S ferredoxin-type" evidence="6">
    <location>
        <begin position="238"/>
        <end position="266"/>
    </location>
</feature>
<dbReference type="PROSITE" id="PS00198">
    <property type="entry name" value="4FE4S_FER_1"/>
    <property type="match status" value="7"/>
</dbReference>
<keyword evidence="2" id="KW-0004">4Fe-4S</keyword>
<feature type="domain" description="4Fe-4S ferredoxin-type" evidence="6">
    <location>
        <begin position="67"/>
        <end position="96"/>
    </location>
</feature>
<feature type="domain" description="4Fe-4S ferredoxin-type" evidence="6">
    <location>
        <begin position="314"/>
        <end position="345"/>
    </location>
</feature>
<dbReference type="PROSITE" id="PS51379">
    <property type="entry name" value="4FE4S_FER_2"/>
    <property type="match status" value="11"/>
</dbReference>
<sequence>MIVVNKEDCIRCGACEGTCPTTAIQVTPENVIYCDICGGAPKCVDICPQDALKLEDMVMDESGTTLGRIVFNPEKCNECGDCVDVCPPQTLKLEEGKVKKIPLQGFCVMCQKCVDICPVDVIGVDGVKEPAKLDVQIEGPIFITGCVGCNMCVPECPVDAITLEEIGGSIEIDADKCIKCGVCSQTCPWNAVYISGKKPDKRSKEMKKFELDEETCIGCNTCVEACPGDFIVPKESNLTVELPAICTACGLCENICPVDAIDLEVELGPAKPASEDGLVYDAEKCDFIGGCANICPNDAIRVVTKTGMKLPDQVKVDEDPSFNMCTRCGACTVSCPEGALSLVDMDKVIDGKVAKRKRVQYNPSLCNECGDCIDVCPYDMLKLTDEKVPLKGFCILCDQCIPACPKNALYLK</sequence>
<dbReference type="CDD" id="cd10549">
    <property type="entry name" value="MtMvhB_like"/>
    <property type="match status" value="3"/>
</dbReference>
<dbReference type="Pfam" id="PF00037">
    <property type="entry name" value="Fer4"/>
    <property type="match status" value="1"/>
</dbReference>
<dbReference type="InterPro" id="IPR017896">
    <property type="entry name" value="4Fe4S_Fe-S-bd"/>
</dbReference>
<feature type="domain" description="4Fe-4S ferredoxin-type" evidence="6">
    <location>
        <begin position="394"/>
        <end position="412"/>
    </location>
</feature>
<feature type="domain" description="4Fe-4S ferredoxin-type" evidence="6">
    <location>
        <begin position="97"/>
        <end position="127"/>
    </location>
</feature>
<dbReference type="PANTHER" id="PTHR43687">
    <property type="entry name" value="ADENYLYLSULFATE REDUCTASE, BETA SUBUNIT"/>
    <property type="match status" value="1"/>
</dbReference>
<protein>
    <submittedName>
        <fullName evidence="7">4Fe-4S binding protein</fullName>
    </submittedName>
</protein>
<feature type="domain" description="4Fe-4S ferredoxin-type" evidence="6">
    <location>
        <begin position="357"/>
        <end position="386"/>
    </location>
</feature>
<proteinExistence type="predicted"/>
<dbReference type="EMBL" id="CP058560">
    <property type="protein sequence ID" value="QUH23143.1"/>
    <property type="molecule type" value="Genomic_DNA"/>
</dbReference>
<dbReference type="OrthoDB" id="23833at2157"/>
<evidence type="ECO:0000259" key="6">
    <source>
        <dbReference type="PROSITE" id="PS51379"/>
    </source>
</evidence>
<organism evidence="7 8">
    <name type="scientific">Methanobacterium alkalithermotolerans</name>
    <dbReference type="NCBI Taxonomy" id="2731220"/>
    <lineage>
        <taxon>Archaea</taxon>
        <taxon>Methanobacteriati</taxon>
        <taxon>Methanobacteriota</taxon>
        <taxon>Methanomada group</taxon>
        <taxon>Methanobacteria</taxon>
        <taxon>Methanobacteriales</taxon>
        <taxon>Methanobacteriaceae</taxon>
        <taxon>Methanobacterium</taxon>
    </lineage>
</organism>
<keyword evidence="4" id="KW-0408">Iron</keyword>
<dbReference type="Pfam" id="PF12798">
    <property type="entry name" value="Fer4_3"/>
    <property type="match status" value="1"/>
</dbReference>
<dbReference type="Proteomes" id="UP000681041">
    <property type="component" value="Chromosome"/>
</dbReference>
<keyword evidence="3" id="KW-0479">Metal-binding</keyword>
<dbReference type="Pfam" id="PF12838">
    <property type="entry name" value="Fer4_7"/>
    <property type="match status" value="5"/>
</dbReference>
<dbReference type="SUPFAM" id="SSF54862">
    <property type="entry name" value="4Fe-4S ferredoxins"/>
    <property type="match status" value="4"/>
</dbReference>
<evidence type="ECO:0000256" key="3">
    <source>
        <dbReference type="ARBA" id="ARBA00022723"/>
    </source>
</evidence>
<dbReference type="GO" id="GO:0005506">
    <property type="term" value="F:iron ion binding"/>
    <property type="evidence" value="ECO:0007669"/>
    <property type="project" value="InterPro"/>
</dbReference>
<dbReference type="RefSeq" id="WP_211534090.1">
    <property type="nucleotide sequence ID" value="NZ_CP058560.1"/>
</dbReference>
<gene>
    <name evidence="7" type="ORF">HYG87_04840</name>
</gene>
<evidence type="ECO:0000256" key="2">
    <source>
        <dbReference type="ARBA" id="ARBA00022485"/>
    </source>
</evidence>
<dbReference type="GO" id="GO:0009055">
    <property type="term" value="F:electron transfer activity"/>
    <property type="evidence" value="ECO:0007669"/>
    <property type="project" value="InterPro"/>
</dbReference>
<evidence type="ECO:0000256" key="4">
    <source>
        <dbReference type="ARBA" id="ARBA00023004"/>
    </source>
</evidence>
<evidence type="ECO:0000256" key="1">
    <source>
        <dbReference type="ARBA" id="ARBA00001966"/>
    </source>
</evidence>
<comment type="cofactor">
    <cofactor evidence="1">
        <name>[4Fe-4S] cluster</name>
        <dbReference type="ChEBI" id="CHEBI:49883"/>
    </cofactor>
</comment>
<feature type="domain" description="4Fe-4S ferredoxin-type" evidence="6">
    <location>
        <begin position="1"/>
        <end position="29"/>
    </location>
</feature>
<feature type="domain" description="4Fe-4S ferredoxin-type" evidence="6">
    <location>
        <begin position="168"/>
        <end position="197"/>
    </location>
</feature>
<keyword evidence="8" id="KW-1185">Reference proteome</keyword>
<dbReference type="GeneID" id="64820067"/>
<evidence type="ECO:0000313" key="7">
    <source>
        <dbReference type="EMBL" id="QUH23143.1"/>
    </source>
</evidence>
<name>A0A8T8K7Q9_9EURY</name>
<feature type="domain" description="4Fe-4S ferredoxin-type" evidence="6">
    <location>
        <begin position="207"/>
        <end position="236"/>
    </location>
</feature>
<evidence type="ECO:0000256" key="5">
    <source>
        <dbReference type="ARBA" id="ARBA00023014"/>
    </source>
</evidence>
<dbReference type="AlphaFoldDB" id="A0A8T8K7Q9"/>
<dbReference type="Gene3D" id="3.30.70.20">
    <property type="match status" value="7"/>
</dbReference>
<dbReference type="KEGG" id="meme:HYG87_04840"/>
<feature type="domain" description="4Fe-4S ferredoxin-type" evidence="6">
    <location>
        <begin position="276"/>
        <end position="305"/>
    </location>
</feature>
<accession>A0A8T8K7Q9</accession>
<dbReference type="GO" id="GO:0016491">
    <property type="term" value="F:oxidoreductase activity"/>
    <property type="evidence" value="ECO:0007669"/>
    <property type="project" value="UniProtKB-ARBA"/>
</dbReference>